<protein>
    <submittedName>
        <fullName evidence="1">Uncharacterized protein</fullName>
    </submittedName>
</protein>
<reference evidence="2" key="2">
    <citation type="journal article" date="2007" name="PLoS Biol.">
        <title>Survey sequencing and comparative analysis of the elephant shark (Callorhinchus milii) genome.</title>
        <authorList>
            <person name="Venkatesh B."/>
            <person name="Kirkness E.F."/>
            <person name="Loh Y.H."/>
            <person name="Halpern A.L."/>
            <person name="Lee A.P."/>
            <person name="Johnson J."/>
            <person name="Dandona N."/>
            <person name="Viswanathan L.D."/>
            <person name="Tay A."/>
            <person name="Venter J.C."/>
            <person name="Strausberg R.L."/>
            <person name="Brenner S."/>
        </authorList>
    </citation>
    <scope>NUCLEOTIDE SEQUENCE [LARGE SCALE GENOMIC DNA]</scope>
</reference>
<reference evidence="1" key="4">
    <citation type="submission" date="2025-08" db="UniProtKB">
        <authorList>
            <consortium name="Ensembl"/>
        </authorList>
    </citation>
    <scope>IDENTIFICATION</scope>
</reference>
<reference evidence="1" key="5">
    <citation type="submission" date="2025-09" db="UniProtKB">
        <authorList>
            <consortium name="Ensembl"/>
        </authorList>
    </citation>
    <scope>IDENTIFICATION</scope>
</reference>
<dbReference type="AlphaFoldDB" id="A0A4W3GN37"/>
<evidence type="ECO:0000313" key="1">
    <source>
        <dbReference type="Ensembl" id="ENSCMIP00000004891.1"/>
    </source>
</evidence>
<sequence length="203" mass="21133">MSLTHCGVPVAQWLELSPHKREVLGLIPGQGETFGNLGLAAGFLLQGCAAGLGVAQCWSEEDGSGPLVELHEEANWAATVLGLPLLIFGFHWLNNDRLTANAVLGGAILAASFSDCLGAEGRAVALSVAGTVPVLTALTASLCSLNPYGIGGCLALNLLGVLDEVKHDPLLGFSKVGIRNLLLWGGTLGLHKALSDQHRLVWE</sequence>
<accession>A0A4W3GN37</accession>
<reference evidence="2" key="3">
    <citation type="journal article" date="2014" name="Nature">
        <title>Elephant shark genome provides unique insights into gnathostome evolution.</title>
        <authorList>
            <consortium name="International Elephant Shark Genome Sequencing Consortium"/>
            <person name="Venkatesh B."/>
            <person name="Lee A.P."/>
            <person name="Ravi V."/>
            <person name="Maurya A.K."/>
            <person name="Lian M.M."/>
            <person name="Swann J.B."/>
            <person name="Ohta Y."/>
            <person name="Flajnik M.F."/>
            <person name="Sutoh Y."/>
            <person name="Kasahara M."/>
            <person name="Hoon S."/>
            <person name="Gangu V."/>
            <person name="Roy S.W."/>
            <person name="Irimia M."/>
            <person name="Korzh V."/>
            <person name="Kondrychyn I."/>
            <person name="Lim Z.W."/>
            <person name="Tay B.H."/>
            <person name="Tohari S."/>
            <person name="Kong K.W."/>
            <person name="Ho S."/>
            <person name="Lorente-Galdos B."/>
            <person name="Quilez J."/>
            <person name="Marques-Bonet T."/>
            <person name="Raney B.J."/>
            <person name="Ingham P.W."/>
            <person name="Tay A."/>
            <person name="Hillier L.W."/>
            <person name="Minx P."/>
            <person name="Boehm T."/>
            <person name="Wilson R.K."/>
            <person name="Brenner S."/>
            <person name="Warren W.C."/>
        </authorList>
    </citation>
    <scope>NUCLEOTIDE SEQUENCE [LARGE SCALE GENOMIC DNA]</scope>
</reference>
<keyword evidence="2" id="KW-1185">Reference proteome</keyword>
<evidence type="ECO:0000313" key="2">
    <source>
        <dbReference type="Proteomes" id="UP000314986"/>
    </source>
</evidence>
<dbReference type="Ensembl" id="ENSCMIT00000005071.1">
    <property type="protein sequence ID" value="ENSCMIP00000004891.1"/>
    <property type="gene ID" value="ENSCMIG00000002903.1"/>
</dbReference>
<name>A0A4W3GN37_CALMI</name>
<dbReference type="Proteomes" id="UP000314986">
    <property type="component" value="Unassembled WGS sequence"/>
</dbReference>
<dbReference type="OMA" id="SVGCWAS"/>
<proteinExistence type="predicted"/>
<dbReference type="InParanoid" id="A0A4W3GN37"/>
<reference evidence="2" key="1">
    <citation type="journal article" date="2006" name="Science">
        <title>Ancient noncoding elements conserved in the human genome.</title>
        <authorList>
            <person name="Venkatesh B."/>
            <person name="Kirkness E.F."/>
            <person name="Loh Y.H."/>
            <person name="Halpern A.L."/>
            <person name="Lee A.P."/>
            <person name="Johnson J."/>
            <person name="Dandona N."/>
            <person name="Viswanathan L.D."/>
            <person name="Tay A."/>
            <person name="Venter J.C."/>
            <person name="Strausberg R.L."/>
            <person name="Brenner S."/>
        </authorList>
    </citation>
    <scope>NUCLEOTIDE SEQUENCE [LARGE SCALE GENOMIC DNA]</scope>
</reference>
<organism evidence="1 2">
    <name type="scientific">Callorhinchus milii</name>
    <name type="common">Ghost shark</name>
    <dbReference type="NCBI Taxonomy" id="7868"/>
    <lineage>
        <taxon>Eukaryota</taxon>
        <taxon>Metazoa</taxon>
        <taxon>Chordata</taxon>
        <taxon>Craniata</taxon>
        <taxon>Vertebrata</taxon>
        <taxon>Chondrichthyes</taxon>
        <taxon>Holocephali</taxon>
        <taxon>Chimaeriformes</taxon>
        <taxon>Callorhinchidae</taxon>
        <taxon>Callorhinchus</taxon>
    </lineage>
</organism>